<proteinExistence type="predicted"/>
<evidence type="ECO:0000313" key="2">
    <source>
        <dbReference type="EMBL" id="VDO89918.1"/>
    </source>
</evidence>
<dbReference type="EMBL" id="UZAK01006290">
    <property type="protein sequence ID" value="VDO89918.1"/>
    <property type="molecule type" value="Genomic_DNA"/>
</dbReference>
<dbReference type="InterPro" id="IPR046859">
    <property type="entry name" value="RGPA/RALGAPB_N"/>
</dbReference>
<dbReference type="STRING" id="6186.A0A183JPG5"/>
<dbReference type="Pfam" id="PF20412">
    <property type="entry name" value="RALGAPB_N"/>
    <property type="match status" value="1"/>
</dbReference>
<dbReference type="AlphaFoldDB" id="A0A183JPG5"/>
<evidence type="ECO:0000259" key="1">
    <source>
        <dbReference type="Pfam" id="PF20412"/>
    </source>
</evidence>
<feature type="domain" description="Ral GTPase-activating protein subunit alpha/beta N-terminal" evidence="1">
    <location>
        <begin position="36"/>
        <end position="147"/>
    </location>
</feature>
<keyword evidence="3" id="KW-1185">Reference proteome</keyword>
<gene>
    <name evidence="2" type="ORF">SCUD_LOCUS4602</name>
</gene>
<organism evidence="4">
    <name type="scientific">Schistosoma curassoni</name>
    <dbReference type="NCBI Taxonomy" id="6186"/>
    <lineage>
        <taxon>Eukaryota</taxon>
        <taxon>Metazoa</taxon>
        <taxon>Spiralia</taxon>
        <taxon>Lophotrochozoa</taxon>
        <taxon>Platyhelminthes</taxon>
        <taxon>Trematoda</taxon>
        <taxon>Digenea</taxon>
        <taxon>Strigeidida</taxon>
        <taxon>Schistosomatoidea</taxon>
        <taxon>Schistosomatidae</taxon>
        <taxon>Schistosoma</taxon>
    </lineage>
</organism>
<dbReference type="Proteomes" id="UP000279833">
    <property type="component" value="Unassembled WGS sequence"/>
</dbReference>
<protein>
    <submittedName>
        <fullName evidence="4">RALGAPB_N domain-containing protein</fullName>
    </submittedName>
</protein>
<accession>A0A183JPG5</accession>
<evidence type="ECO:0000313" key="4">
    <source>
        <dbReference type="WBParaSite" id="SCUD_0000460201-mRNA-1"/>
    </source>
</evidence>
<dbReference type="WBParaSite" id="SCUD_0000460201-mRNA-1">
    <property type="protein sequence ID" value="SCUD_0000460201-mRNA-1"/>
    <property type="gene ID" value="SCUD_0000460201"/>
</dbReference>
<name>A0A183JPG5_9TREM</name>
<evidence type="ECO:0000313" key="3">
    <source>
        <dbReference type="Proteomes" id="UP000279833"/>
    </source>
</evidence>
<reference evidence="4" key="1">
    <citation type="submission" date="2016-06" db="UniProtKB">
        <authorList>
            <consortium name="WormBaseParasite"/>
        </authorList>
    </citation>
    <scope>IDENTIFICATION</scope>
</reference>
<sequence>MLENMANIFYASSLNPNLSESQNTNKISTTGTDYTKYQIDLCRLVLQIFQFASNSNELTSETWSKLLSILMDIMRKTMVNTSPNNVQNYKWLSNNKLTQNLFQTLNGALLRASLFSTISSESWDQCLNVYSQLSHWPSLIIEWKVCYIVVQIPIYIYCFYHIQLSTSIAIGKNWEGVPRTEFDEES</sequence>
<reference evidence="2 3" key="2">
    <citation type="submission" date="2018-11" db="EMBL/GenBank/DDBJ databases">
        <authorList>
            <consortium name="Pathogen Informatics"/>
        </authorList>
    </citation>
    <scope>NUCLEOTIDE SEQUENCE [LARGE SCALE GENOMIC DNA]</scope>
    <source>
        <strain evidence="2">Dakar</strain>
        <strain evidence="3">Dakar, Senegal</strain>
    </source>
</reference>